<dbReference type="InterPro" id="IPR000086">
    <property type="entry name" value="NUDIX_hydrolase_dom"/>
</dbReference>
<evidence type="ECO:0000313" key="4">
    <source>
        <dbReference type="EMBL" id="THF81020.1"/>
    </source>
</evidence>
<dbReference type="InterPro" id="IPR020476">
    <property type="entry name" value="Nudix_hydrolase"/>
</dbReference>
<comment type="cofactor">
    <cofactor evidence="1">
        <name>Mg(2+)</name>
        <dbReference type="ChEBI" id="CHEBI:18420"/>
    </cofactor>
</comment>
<dbReference type="PANTHER" id="PTHR43046">
    <property type="entry name" value="GDP-MANNOSE MANNOSYL HYDROLASE"/>
    <property type="match status" value="1"/>
</dbReference>
<dbReference type="OrthoDB" id="9786141at2"/>
<dbReference type="PROSITE" id="PS00893">
    <property type="entry name" value="NUDIX_BOX"/>
    <property type="match status" value="1"/>
</dbReference>
<dbReference type="InterPro" id="IPR015797">
    <property type="entry name" value="NUDIX_hydrolase-like_dom_sf"/>
</dbReference>
<protein>
    <submittedName>
        <fullName evidence="4">NUDIX domain-containing protein</fullName>
    </submittedName>
</protein>
<evidence type="ECO:0000256" key="3">
    <source>
        <dbReference type="RuleBase" id="RU003476"/>
    </source>
</evidence>
<dbReference type="Pfam" id="PF00293">
    <property type="entry name" value="NUDIX"/>
    <property type="match status" value="1"/>
</dbReference>
<keyword evidence="5" id="KW-1185">Reference proteome</keyword>
<name>A0A4S4C1Q2_9BACI</name>
<dbReference type="InterPro" id="IPR020084">
    <property type="entry name" value="NUDIX_hydrolase_CS"/>
</dbReference>
<sequence length="161" mass="18040">MSQSKRGNVWLAVTGIVQNNRNEWLVVKKTYGGLKGKWSFPAGFVEQGETIDEAIGREVFEETGINAKVEGVIGIRSGVINEVISDNMVIFTLRAETNEITVQTSELEDAAFIHPKDLIDHPDSSLLLVNFAKASFDYSLKKHDHFNPGDHFGYNVYHLFL</sequence>
<comment type="caution">
    <text evidence="4">The sequence shown here is derived from an EMBL/GenBank/DDBJ whole genome shotgun (WGS) entry which is preliminary data.</text>
</comment>
<proteinExistence type="inferred from homology"/>
<dbReference type="RefSeq" id="WP_136352597.1">
    <property type="nucleotide sequence ID" value="NZ_CP046266.1"/>
</dbReference>
<evidence type="ECO:0000313" key="5">
    <source>
        <dbReference type="Proteomes" id="UP000310334"/>
    </source>
</evidence>
<dbReference type="EMBL" id="SSNT01000005">
    <property type="protein sequence ID" value="THF81020.1"/>
    <property type="molecule type" value="Genomic_DNA"/>
</dbReference>
<dbReference type="PANTHER" id="PTHR43046:SF2">
    <property type="entry name" value="8-OXO-DGTP DIPHOSPHATASE-RELATED"/>
    <property type="match status" value="1"/>
</dbReference>
<dbReference type="GO" id="GO:0016787">
    <property type="term" value="F:hydrolase activity"/>
    <property type="evidence" value="ECO:0007669"/>
    <property type="project" value="UniProtKB-KW"/>
</dbReference>
<evidence type="ECO:0000256" key="1">
    <source>
        <dbReference type="ARBA" id="ARBA00001946"/>
    </source>
</evidence>
<accession>A0A4S4C1Q2</accession>
<gene>
    <name evidence="4" type="ORF">E6W99_07610</name>
</gene>
<organism evidence="4 5">
    <name type="scientific">Metabacillus sediminilitoris</name>
    <dbReference type="NCBI Taxonomy" id="2567941"/>
    <lineage>
        <taxon>Bacteria</taxon>
        <taxon>Bacillati</taxon>
        <taxon>Bacillota</taxon>
        <taxon>Bacilli</taxon>
        <taxon>Bacillales</taxon>
        <taxon>Bacillaceae</taxon>
        <taxon>Metabacillus</taxon>
    </lineage>
</organism>
<dbReference type="PRINTS" id="PR00502">
    <property type="entry name" value="NUDIXFAMILY"/>
</dbReference>
<dbReference type="Gene3D" id="3.90.79.10">
    <property type="entry name" value="Nucleoside Triphosphate Pyrophosphohydrolase"/>
    <property type="match status" value="1"/>
</dbReference>
<dbReference type="AlphaFoldDB" id="A0A4S4C1Q2"/>
<evidence type="ECO:0000256" key="2">
    <source>
        <dbReference type="ARBA" id="ARBA00022801"/>
    </source>
</evidence>
<dbReference type="PROSITE" id="PS51462">
    <property type="entry name" value="NUDIX"/>
    <property type="match status" value="1"/>
</dbReference>
<comment type="similarity">
    <text evidence="3">Belongs to the Nudix hydrolase family.</text>
</comment>
<dbReference type="Proteomes" id="UP000310334">
    <property type="component" value="Unassembled WGS sequence"/>
</dbReference>
<keyword evidence="2 3" id="KW-0378">Hydrolase</keyword>
<dbReference type="SUPFAM" id="SSF55811">
    <property type="entry name" value="Nudix"/>
    <property type="match status" value="1"/>
</dbReference>
<reference evidence="4 5" key="1">
    <citation type="submission" date="2019-04" db="EMBL/GenBank/DDBJ databases">
        <title>Bacillus sediminilitoris sp. nov., isolated from a tidal flat sediment on the East China Sea.</title>
        <authorList>
            <person name="Wei Y."/>
            <person name="Mao H."/>
            <person name="Fang J."/>
        </authorList>
    </citation>
    <scope>NUCLEOTIDE SEQUENCE [LARGE SCALE GENOMIC DNA]</scope>
    <source>
        <strain evidence="4 5">DSL-17</strain>
    </source>
</reference>